<comment type="subcellular location">
    <subcellularLocation>
        <location evidence="1">Endomembrane system</location>
        <topology evidence="1">Multi-pass membrane protein</topology>
    </subcellularLocation>
</comment>
<protein>
    <submittedName>
        <fullName evidence="7">VIT family protein</fullName>
    </submittedName>
</protein>
<organism evidence="7 8">
    <name type="scientific">Roseivivax jejudonensis</name>
    <dbReference type="NCBI Taxonomy" id="1529041"/>
    <lineage>
        <taxon>Bacteria</taxon>
        <taxon>Pseudomonadati</taxon>
        <taxon>Pseudomonadota</taxon>
        <taxon>Alphaproteobacteria</taxon>
        <taxon>Rhodobacterales</taxon>
        <taxon>Roseobacteraceae</taxon>
        <taxon>Roseivivax</taxon>
    </lineage>
</organism>
<feature type="transmembrane region" description="Helical" evidence="6">
    <location>
        <begin position="158"/>
        <end position="179"/>
    </location>
</feature>
<name>A0A1X6Z5J8_9RHOB</name>
<sequence>MSEAIGGGDSGADVPEDAARRDPGHLGDAVYGAVDGAVTTFAVVAGVQGAGLPQAVILVLGLANLLADGVSMALGNYSARRAEADDSARLRDLERQRIADAPEHARRRLARILAAKGLDGPILDDVVAAISRRREAWIDLLLTDGHGRSLAEPRAGSAALVTFAAFAAAGAVPLLPFVLGLPTPFGASIFATALVFATIGALKSRWSLRSWWRSSLETLMIGGAAATVAYLVGIVLRGFGMTAVG</sequence>
<dbReference type="AlphaFoldDB" id="A0A1X6Z5J8"/>
<dbReference type="InterPro" id="IPR008217">
    <property type="entry name" value="Ccc1_fam"/>
</dbReference>
<dbReference type="EMBL" id="FWFK01000003">
    <property type="protein sequence ID" value="SLN41572.1"/>
    <property type="molecule type" value="Genomic_DNA"/>
</dbReference>
<proteinExistence type="predicted"/>
<evidence type="ECO:0000313" key="8">
    <source>
        <dbReference type="Proteomes" id="UP000193570"/>
    </source>
</evidence>
<dbReference type="PANTHER" id="PTHR31851">
    <property type="entry name" value="FE(2+)/MN(2+) TRANSPORTER PCL1"/>
    <property type="match status" value="1"/>
</dbReference>
<dbReference type="GO" id="GO:0030026">
    <property type="term" value="P:intracellular manganese ion homeostasis"/>
    <property type="evidence" value="ECO:0007669"/>
    <property type="project" value="InterPro"/>
</dbReference>
<gene>
    <name evidence="7" type="ORF">ROJ8625_01987</name>
</gene>
<keyword evidence="2 6" id="KW-0812">Transmembrane</keyword>
<accession>A0A1X6Z5J8</accession>
<dbReference type="RefSeq" id="WP_085791695.1">
    <property type="nucleotide sequence ID" value="NZ_FWFK01000003.1"/>
</dbReference>
<reference evidence="7 8" key="1">
    <citation type="submission" date="2017-03" db="EMBL/GenBank/DDBJ databases">
        <authorList>
            <person name="Afonso C.L."/>
            <person name="Miller P.J."/>
            <person name="Scott M.A."/>
            <person name="Spackman E."/>
            <person name="Goraichik I."/>
            <person name="Dimitrov K.M."/>
            <person name="Suarez D.L."/>
            <person name="Swayne D.E."/>
        </authorList>
    </citation>
    <scope>NUCLEOTIDE SEQUENCE [LARGE SCALE GENOMIC DNA]</scope>
    <source>
        <strain evidence="7 8">CECT 8625</strain>
    </source>
</reference>
<dbReference type="Proteomes" id="UP000193570">
    <property type="component" value="Unassembled WGS sequence"/>
</dbReference>
<keyword evidence="4 6" id="KW-0472">Membrane</keyword>
<dbReference type="GO" id="GO:0005384">
    <property type="term" value="F:manganese ion transmembrane transporter activity"/>
    <property type="evidence" value="ECO:0007669"/>
    <property type="project" value="InterPro"/>
</dbReference>
<feature type="compositionally biased region" description="Gly residues" evidence="5">
    <location>
        <begin position="1"/>
        <end position="10"/>
    </location>
</feature>
<evidence type="ECO:0000313" key="7">
    <source>
        <dbReference type="EMBL" id="SLN41572.1"/>
    </source>
</evidence>
<evidence type="ECO:0000256" key="3">
    <source>
        <dbReference type="ARBA" id="ARBA00022989"/>
    </source>
</evidence>
<evidence type="ECO:0000256" key="5">
    <source>
        <dbReference type="SAM" id="MobiDB-lite"/>
    </source>
</evidence>
<evidence type="ECO:0000256" key="2">
    <source>
        <dbReference type="ARBA" id="ARBA00022692"/>
    </source>
</evidence>
<keyword evidence="8" id="KW-1185">Reference proteome</keyword>
<evidence type="ECO:0000256" key="1">
    <source>
        <dbReference type="ARBA" id="ARBA00004127"/>
    </source>
</evidence>
<feature type="region of interest" description="Disordered" evidence="5">
    <location>
        <begin position="1"/>
        <end position="22"/>
    </location>
</feature>
<dbReference type="Pfam" id="PF01988">
    <property type="entry name" value="VIT1"/>
    <property type="match status" value="1"/>
</dbReference>
<dbReference type="OrthoDB" id="5506246at2"/>
<dbReference type="GO" id="GO:0012505">
    <property type="term" value="C:endomembrane system"/>
    <property type="evidence" value="ECO:0007669"/>
    <property type="project" value="UniProtKB-SubCell"/>
</dbReference>
<feature type="transmembrane region" description="Helical" evidence="6">
    <location>
        <begin position="185"/>
        <end position="206"/>
    </location>
</feature>
<evidence type="ECO:0000256" key="4">
    <source>
        <dbReference type="ARBA" id="ARBA00023136"/>
    </source>
</evidence>
<evidence type="ECO:0000256" key="6">
    <source>
        <dbReference type="SAM" id="Phobius"/>
    </source>
</evidence>
<keyword evidence="3 6" id="KW-1133">Transmembrane helix</keyword>
<feature type="transmembrane region" description="Helical" evidence="6">
    <location>
        <begin position="218"/>
        <end position="239"/>
    </location>
</feature>